<comment type="caution">
    <text evidence="1">The sequence shown here is derived from an EMBL/GenBank/DDBJ whole genome shotgun (WGS) entry which is preliminary data.</text>
</comment>
<accession>A0A8T1VHM4</accession>
<organism evidence="1 2">
    <name type="scientific">Phytophthora pseudosyringae</name>
    <dbReference type="NCBI Taxonomy" id="221518"/>
    <lineage>
        <taxon>Eukaryota</taxon>
        <taxon>Sar</taxon>
        <taxon>Stramenopiles</taxon>
        <taxon>Oomycota</taxon>
        <taxon>Peronosporomycetes</taxon>
        <taxon>Peronosporales</taxon>
        <taxon>Peronosporaceae</taxon>
        <taxon>Phytophthora</taxon>
    </lineage>
</organism>
<dbReference type="AlphaFoldDB" id="A0A8T1VHM4"/>
<sequence length="100" mass="11533">MRKMNAAVDKQRLLLEMQADRGCHRREQYGCSKWRWACWCLADLYWVGEGRVRPTHAARVVLDADESLCVLDNHRHGYLTSIVATALHLNVELLQNVNEG</sequence>
<protein>
    <submittedName>
        <fullName evidence="1">Uncharacterized protein</fullName>
    </submittedName>
</protein>
<dbReference type="EMBL" id="JAGDFM010000336">
    <property type="protein sequence ID" value="KAG7379669.1"/>
    <property type="molecule type" value="Genomic_DNA"/>
</dbReference>
<gene>
    <name evidence="1" type="ORF">PHYPSEUDO_008304</name>
</gene>
<proteinExistence type="predicted"/>
<reference evidence="1" key="1">
    <citation type="submission" date="2021-02" db="EMBL/GenBank/DDBJ databases">
        <authorList>
            <person name="Palmer J.M."/>
        </authorList>
    </citation>
    <scope>NUCLEOTIDE SEQUENCE</scope>
    <source>
        <strain evidence="1">SCRP734</strain>
    </source>
</reference>
<evidence type="ECO:0000313" key="2">
    <source>
        <dbReference type="Proteomes" id="UP000694044"/>
    </source>
</evidence>
<evidence type="ECO:0000313" key="1">
    <source>
        <dbReference type="EMBL" id="KAG7379669.1"/>
    </source>
</evidence>
<name>A0A8T1VHM4_9STRA</name>
<keyword evidence="2" id="KW-1185">Reference proteome</keyword>
<dbReference type="Proteomes" id="UP000694044">
    <property type="component" value="Unassembled WGS sequence"/>
</dbReference>